<evidence type="ECO:0000256" key="7">
    <source>
        <dbReference type="ARBA" id="ARBA00024446"/>
    </source>
</evidence>
<dbReference type="GO" id="GO:0110102">
    <property type="term" value="P:ribulose bisphosphate carboxylase complex assembly"/>
    <property type="evidence" value="ECO:0007669"/>
    <property type="project" value="UniProtKB-UniRule"/>
</dbReference>
<dbReference type="GO" id="GO:0044183">
    <property type="term" value="F:protein folding chaperone"/>
    <property type="evidence" value="ECO:0007669"/>
    <property type="project" value="InterPro"/>
</dbReference>
<sequence length="129" mass="15063">MNSKRVAQETAKVLQDYLTYQAVRTILDQLSETNPTQAIWLRQFSQQHSLQDSESYLNALMVERKDLVMRIMTVREDLAERVLEFLPEMVRSGIDQSNLHYRCQILERLTQTPSENIENSNPDETDSSE</sequence>
<evidence type="ECO:0000256" key="8">
    <source>
        <dbReference type="HAMAP-Rule" id="MF_00855"/>
    </source>
</evidence>
<dbReference type="PANTHER" id="PTHR33791">
    <property type="entry name" value="CHAPERONIN-LIKE RBCX PROTEIN 1, CHLOROPLASTIC"/>
    <property type="match status" value="1"/>
</dbReference>
<evidence type="ECO:0000256" key="6">
    <source>
        <dbReference type="ARBA" id="ARBA00023866"/>
    </source>
</evidence>
<dbReference type="Pfam" id="PF02341">
    <property type="entry name" value="RbcX"/>
    <property type="match status" value="1"/>
</dbReference>
<dbReference type="InterPro" id="IPR003435">
    <property type="entry name" value="Chaperonin_RcbX"/>
</dbReference>
<dbReference type="Gene3D" id="1.10.1200.210">
    <property type="entry name" value="Chaperonin-like RbcX"/>
    <property type="match status" value="1"/>
</dbReference>
<organism evidence="9 10">
    <name type="scientific">Euhalothece natronophila Z-M001</name>
    <dbReference type="NCBI Taxonomy" id="522448"/>
    <lineage>
        <taxon>Bacteria</taxon>
        <taxon>Bacillati</taxon>
        <taxon>Cyanobacteriota</taxon>
        <taxon>Cyanophyceae</taxon>
        <taxon>Oscillatoriophycideae</taxon>
        <taxon>Chroococcales</taxon>
        <taxon>Halothecacae</taxon>
        <taxon>Halothece cluster</taxon>
        <taxon>Euhalothece</taxon>
    </lineage>
</organism>
<keyword evidence="4 8" id="KW-0120">Carbon dioxide fixation</keyword>
<dbReference type="GO" id="GO:0005737">
    <property type="term" value="C:cytoplasm"/>
    <property type="evidence" value="ECO:0007669"/>
    <property type="project" value="UniProtKB-SubCell"/>
</dbReference>
<dbReference type="HAMAP" id="MF_00855">
    <property type="entry name" value="RbcX"/>
    <property type="match status" value="1"/>
</dbReference>
<dbReference type="OrthoDB" id="512484at2"/>
<accession>A0A5B8NLC3</accession>
<dbReference type="Proteomes" id="UP000318453">
    <property type="component" value="Chromosome"/>
</dbReference>
<comment type="subunit">
    <text evidence="8">Homodimer. Interacts with the exposed C-terminal peptide of RbcL via its central cleft, contacts a second RbcL monomer via its peripheral polar surface.</text>
</comment>
<dbReference type="InterPro" id="IPR038052">
    <property type="entry name" value="Chaperonin_RbcX_sf"/>
</dbReference>
<evidence type="ECO:0000256" key="1">
    <source>
        <dbReference type="ARBA" id="ARBA00022490"/>
    </source>
</evidence>
<keyword evidence="5 8" id="KW-1282">Carboxysome</keyword>
<dbReference type="SUPFAM" id="SSF158615">
    <property type="entry name" value="RbcX-like"/>
    <property type="match status" value="1"/>
</dbReference>
<keyword evidence="3 8" id="KW-0143">Chaperone</keyword>
<dbReference type="KEGG" id="enn:FRE64_07065"/>
<evidence type="ECO:0000313" key="9">
    <source>
        <dbReference type="EMBL" id="QDZ39717.1"/>
    </source>
</evidence>
<keyword evidence="10" id="KW-1185">Reference proteome</keyword>
<evidence type="ECO:0000256" key="4">
    <source>
        <dbReference type="ARBA" id="ARBA00023300"/>
    </source>
</evidence>
<comment type="similarity">
    <text evidence="8">Belongs to the RbcX family.</text>
</comment>
<dbReference type="GO" id="GO:0015979">
    <property type="term" value="P:photosynthesis"/>
    <property type="evidence" value="ECO:0007669"/>
    <property type="project" value="UniProtKB-KW"/>
</dbReference>
<comment type="domain">
    <text evidence="8">The homodimer has 2 functional domains, a central cleft essential for production of soluble RbcL in which the RbcL peptide binds, and a polar surface which plays a role in correct RbcL subunit arrangement.</text>
</comment>
<dbReference type="RefSeq" id="WP_146295314.1">
    <property type="nucleotide sequence ID" value="NZ_CP042326.1"/>
</dbReference>
<dbReference type="AlphaFoldDB" id="A0A5B8NLC3"/>
<gene>
    <name evidence="8" type="primary">rbcX</name>
    <name evidence="9" type="ORF">FRE64_07065</name>
</gene>
<evidence type="ECO:0000256" key="3">
    <source>
        <dbReference type="ARBA" id="ARBA00023186"/>
    </source>
</evidence>
<dbReference type="GO" id="GO:0031470">
    <property type="term" value="C:carboxysome"/>
    <property type="evidence" value="ECO:0007669"/>
    <property type="project" value="UniProtKB-SubCell"/>
</dbReference>
<dbReference type="PANTHER" id="PTHR33791:SF1">
    <property type="entry name" value="RUBISCO CHAPERONE RBCX"/>
    <property type="match status" value="1"/>
</dbReference>
<dbReference type="GO" id="GO:0015977">
    <property type="term" value="P:carbon fixation"/>
    <property type="evidence" value="ECO:0007669"/>
    <property type="project" value="UniProtKB-UniRule"/>
</dbReference>
<protein>
    <recommendedName>
        <fullName evidence="6 8">RuBisCO chaperone RbcX</fullName>
    </recommendedName>
</protein>
<evidence type="ECO:0000256" key="5">
    <source>
        <dbReference type="ARBA" id="ARBA00023669"/>
    </source>
</evidence>
<name>A0A5B8NLC3_9CHRO</name>
<proteinExistence type="inferred from homology"/>
<reference evidence="9" key="1">
    <citation type="submission" date="2019-08" db="EMBL/GenBank/DDBJ databases">
        <title>Carotenoids and Carotenoid Binding Proteins in the Halophilic Cyanobacterium Euhalothece sp. ZM00.</title>
        <authorList>
            <person name="Cho S.M."/>
            <person name="Song J.Y."/>
            <person name="Park Y.-I."/>
        </authorList>
    </citation>
    <scope>NUCLEOTIDE SEQUENCE [LARGE SCALE GENOMIC DNA]</scope>
    <source>
        <strain evidence="9">Z-M001</strain>
    </source>
</reference>
<dbReference type="NCBIfam" id="NF047598">
    <property type="entry name" value="ChaprRbcXCyano"/>
    <property type="match status" value="1"/>
</dbReference>
<dbReference type="InterPro" id="IPR046381">
    <property type="entry name" value="RbcX"/>
</dbReference>
<evidence type="ECO:0000256" key="2">
    <source>
        <dbReference type="ARBA" id="ARBA00022531"/>
    </source>
</evidence>
<keyword evidence="7" id="KW-1283">Bacterial microcompartment</keyword>
<dbReference type="EMBL" id="CP042326">
    <property type="protein sequence ID" value="QDZ39717.1"/>
    <property type="molecule type" value="Genomic_DNA"/>
</dbReference>
<keyword evidence="2 8" id="KW-0602">Photosynthesis</keyword>
<comment type="function">
    <text evidence="8">An RbcL-specific chaperone. The central cleft of the RbcX homodimer (RbcX2) binds the C-terminus of an RbcL monomer, stabilizing the C-terminus and probably preventing its reassociation with chaperonin GroEL-ES. At the same time the peripheral region of RbcX2 binds a second RbcL monomer, bridging the RbcL homodimers in the correct orientation. The RbcX2(2)-bound RbcL dimers then assemble into the RbcL8 core (RbcL8-(RbcX2)8). RbcS binding triggers the release of RbcX2.</text>
</comment>
<evidence type="ECO:0000313" key="10">
    <source>
        <dbReference type="Proteomes" id="UP000318453"/>
    </source>
</evidence>
<comment type="subcellular location">
    <subcellularLocation>
        <location evidence="8">Carboxysome</location>
    </subcellularLocation>
    <subcellularLocation>
        <location evidence="8">Cytoplasm</location>
    </subcellularLocation>
    <text evidence="8">Most protein is cytoplasmic, but some is in the carboxysome.</text>
</comment>
<keyword evidence="1 8" id="KW-0963">Cytoplasm</keyword>